<protein>
    <submittedName>
        <fullName evidence="2">Uncharacterized protein</fullName>
    </submittedName>
</protein>
<feature type="region of interest" description="Disordered" evidence="1">
    <location>
        <begin position="43"/>
        <end position="68"/>
    </location>
</feature>
<evidence type="ECO:0000313" key="2">
    <source>
        <dbReference type="EMBL" id="DAD95648.1"/>
    </source>
</evidence>
<evidence type="ECO:0000256" key="1">
    <source>
        <dbReference type="SAM" id="MobiDB-lite"/>
    </source>
</evidence>
<reference evidence="2" key="1">
    <citation type="journal article" date="2021" name="Proc. Natl. Acad. Sci. U.S.A.">
        <title>A Catalog of Tens of Thousands of Viruses from Human Metagenomes Reveals Hidden Associations with Chronic Diseases.</title>
        <authorList>
            <person name="Tisza M.J."/>
            <person name="Buck C.B."/>
        </authorList>
    </citation>
    <scope>NUCLEOTIDE SEQUENCE</scope>
    <source>
        <strain evidence="2">CtQU013</strain>
    </source>
</reference>
<proteinExistence type="predicted"/>
<name>A0A8S5NN37_9CAUD</name>
<sequence length="68" mass="7428">MRLVTRAPRHAAAGSEPSGEFHPLNLPLSQALMSGANPEIKVRSWQGITPPRLRRLPSTPSRAPLPPR</sequence>
<organism evidence="2">
    <name type="scientific">Siphoviridae sp. ctQU013</name>
    <dbReference type="NCBI Taxonomy" id="2826329"/>
    <lineage>
        <taxon>Viruses</taxon>
        <taxon>Duplodnaviria</taxon>
        <taxon>Heunggongvirae</taxon>
        <taxon>Uroviricota</taxon>
        <taxon>Caudoviricetes</taxon>
    </lineage>
</organism>
<dbReference type="EMBL" id="BK015198">
    <property type="protein sequence ID" value="DAD95648.1"/>
    <property type="molecule type" value="Genomic_DNA"/>
</dbReference>
<accession>A0A8S5NN37</accession>
<feature type="region of interest" description="Disordered" evidence="1">
    <location>
        <begin position="1"/>
        <end position="24"/>
    </location>
</feature>